<gene>
    <name evidence="1" type="ORF">KPNJ2_03770</name>
</gene>
<proteinExistence type="predicted"/>
<evidence type="ECO:0000313" key="2">
    <source>
        <dbReference type="Proteomes" id="UP000019586"/>
    </source>
</evidence>
<dbReference type="HOGENOM" id="CLU_214378_0_0_6"/>
<protein>
    <submittedName>
        <fullName evidence="1">Uncharacterized protein</fullName>
    </submittedName>
</protein>
<dbReference type="EMBL" id="CP006918">
    <property type="protein sequence ID" value="AHM80550.1"/>
    <property type="molecule type" value="Genomic_DNA"/>
</dbReference>
<sequence>MTLFLHPLILSNKLIFKIFKEKTPFAPIQPQAAYALACRRFSNSNTQGYPQE</sequence>
<reference evidence="1 2" key="1">
    <citation type="journal article" date="2014" name="Proc. Natl. Acad. Sci. U.S.A.">
        <title>Molecular dissection of the evolution of carbapenem-resistant multilocus sequence type 258 Klebsiella pneumoniae.</title>
        <authorList>
            <person name="Deleo F.R."/>
            <person name="Chen L."/>
            <person name="Porcella S.F."/>
            <person name="Martens C.A."/>
            <person name="Kobayashi S.D."/>
            <person name="Porter A.R."/>
            <person name="Chavda K.D."/>
            <person name="Jacobs M.R."/>
            <person name="Mathema B."/>
            <person name="Olsen R.J."/>
            <person name="Bonomo R.A."/>
            <person name="Musser J.M."/>
            <person name="Kreiswirth B.N."/>
        </authorList>
    </citation>
    <scope>NUCLEOTIDE SEQUENCE [LARGE SCALE GENOMIC DNA]</scope>
    <source>
        <strain evidence="1">30684/NJST258_2</strain>
    </source>
</reference>
<dbReference type="AlphaFoldDB" id="W8UN74"/>
<organism evidence="1 2">
    <name type="scientific">Klebsiella pneumoniae 30684/NJST258_2</name>
    <dbReference type="NCBI Taxonomy" id="1420013"/>
    <lineage>
        <taxon>Bacteria</taxon>
        <taxon>Pseudomonadati</taxon>
        <taxon>Pseudomonadota</taxon>
        <taxon>Gammaproteobacteria</taxon>
        <taxon>Enterobacterales</taxon>
        <taxon>Enterobacteriaceae</taxon>
        <taxon>Klebsiella/Raoultella group</taxon>
        <taxon>Klebsiella</taxon>
        <taxon>Klebsiella pneumoniae complex</taxon>
    </lineage>
</organism>
<evidence type="ECO:0000313" key="1">
    <source>
        <dbReference type="EMBL" id="AHM80550.1"/>
    </source>
</evidence>
<dbReference type="KEGG" id="kps:KPNJ2_03770"/>
<name>W8UN74_KLEPN</name>
<accession>W8UN74</accession>
<dbReference type="Proteomes" id="UP000019586">
    <property type="component" value="Chromosome"/>
</dbReference>